<dbReference type="InterPro" id="IPR000073">
    <property type="entry name" value="AB_hydrolase_1"/>
</dbReference>
<protein>
    <recommendedName>
        <fullName evidence="3">AB hydrolase-1 domain-containing protein</fullName>
    </recommendedName>
</protein>
<feature type="non-terminal residue" evidence="4">
    <location>
        <position position="298"/>
    </location>
</feature>
<dbReference type="OrthoDB" id="6431331at2759"/>
<dbReference type="SUPFAM" id="SSF53474">
    <property type="entry name" value="alpha/beta-Hydrolases"/>
    <property type="match status" value="1"/>
</dbReference>
<dbReference type="Proteomes" id="UP000838878">
    <property type="component" value="Chromosome 8"/>
</dbReference>
<feature type="domain" description="AB hydrolase-1" evidence="3">
    <location>
        <begin position="27"/>
        <end position="278"/>
    </location>
</feature>
<evidence type="ECO:0000256" key="1">
    <source>
        <dbReference type="ARBA" id="ARBA00008645"/>
    </source>
</evidence>
<sequence length="298" mass="34450">MKVLKEWFVQAPWGKIALISWGNPEGKPILLVHGRRDSAATFIPLLELLPKHFYYVGIDLPGHGKSDPLPIGIAITRFILIIAIDMVVKDLGWNKFYYIGHSMGSELGLFYNAIHPKQITKHVLLDPTPALRRIVMLNFEQFYWYYDNYYSNYNKLNIDDRVYSKNRAIQAVMRARGMTEKHAEVILSRNLKKIGEDSYKLSWDKRTKNLVPTNLPPEYYFELFSTNSPPTLYIHANQSPNTKTKDIIDKMIEKFENEVPNFKVLKVDGTHDVHFINPKAFSDVLCAFLNNSDVISKL</sequence>
<dbReference type="InterPro" id="IPR029058">
    <property type="entry name" value="AB_hydrolase_fold"/>
</dbReference>
<name>A0A8J9YJR9_9NEOP</name>
<dbReference type="GO" id="GO:0016787">
    <property type="term" value="F:hydrolase activity"/>
    <property type="evidence" value="ECO:0007669"/>
    <property type="project" value="UniProtKB-KW"/>
</dbReference>
<evidence type="ECO:0000259" key="3">
    <source>
        <dbReference type="Pfam" id="PF00561"/>
    </source>
</evidence>
<organism evidence="4 5">
    <name type="scientific">Brenthis ino</name>
    <name type="common">lesser marbled fritillary</name>
    <dbReference type="NCBI Taxonomy" id="405034"/>
    <lineage>
        <taxon>Eukaryota</taxon>
        <taxon>Metazoa</taxon>
        <taxon>Ecdysozoa</taxon>
        <taxon>Arthropoda</taxon>
        <taxon>Hexapoda</taxon>
        <taxon>Insecta</taxon>
        <taxon>Pterygota</taxon>
        <taxon>Neoptera</taxon>
        <taxon>Endopterygota</taxon>
        <taxon>Lepidoptera</taxon>
        <taxon>Glossata</taxon>
        <taxon>Ditrysia</taxon>
        <taxon>Papilionoidea</taxon>
        <taxon>Nymphalidae</taxon>
        <taxon>Heliconiinae</taxon>
        <taxon>Argynnini</taxon>
        <taxon>Brenthis</taxon>
    </lineage>
</organism>
<dbReference type="GO" id="GO:0016020">
    <property type="term" value="C:membrane"/>
    <property type="evidence" value="ECO:0007669"/>
    <property type="project" value="TreeGrafter"/>
</dbReference>
<proteinExistence type="inferred from homology"/>
<keyword evidence="2" id="KW-0378">Hydrolase</keyword>
<dbReference type="Gene3D" id="3.40.50.1820">
    <property type="entry name" value="alpha/beta hydrolase"/>
    <property type="match status" value="1"/>
</dbReference>
<dbReference type="EMBL" id="OV170228">
    <property type="protein sequence ID" value="CAH0730391.1"/>
    <property type="molecule type" value="Genomic_DNA"/>
</dbReference>
<evidence type="ECO:0000313" key="5">
    <source>
        <dbReference type="Proteomes" id="UP000838878"/>
    </source>
</evidence>
<dbReference type="InterPro" id="IPR050266">
    <property type="entry name" value="AB_hydrolase_sf"/>
</dbReference>
<evidence type="ECO:0000313" key="4">
    <source>
        <dbReference type="EMBL" id="CAH0730391.1"/>
    </source>
</evidence>
<dbReference type="PANTHER" id="PTHR43798:SF14">
    <property type="entry name" value="SERINE HYDROLASE-LIKE PROTEIN DDB_G0286239"/>
    <property type="match status" value="1"/>
</dbReference>
<accession>A0A8J9YJR9</accession>
<gene>
    <name evidence="4" type="ORF">BINO364_LOCUS15379</name>
</gene>
<evidence type="ECO:0000256" key="2">
    <source>
        <dbReference type="ARBA" id="ARBA00022801"/>
    </source>
</evidence>
<dbReference type="AlphaFoldDB" id="A0A8J9YJR9"/>
<reference evidence="4" key="1">
    <citation type="submission" date="2021-12" db="EMBL/GenBank/DDBJ databases">
        <authorList>
            <person name="Martin H S."/>
        </authorList>
    </citation>
    <scope>NUCLEOTIDE SEQUENCE</scope>
</reference>
<dbReference type="Pfam" id="PF00561">
    <property type="entry name" value="Abhydrolase_1"/>
    <property type="match status" value="1"/>
</dbReference>
<dbReference type="PANTHER" id="PTHR43798">
    <property type="entry name" value="MONOACYLGLYCEROL LIPASE"/>
    <property type="match status" value="1"/>
</dbReference>
<comment type="similarity">
    <text evidence="1">Belongs to the AB hydrolase superfamily.</text>
</comment>
<keyword evidence="5" id="KW-1185">Reference proteome</keyword>